<accession>A0A226X154</accession>
<evidence type="ECO:0000256" key="1">
    <source>
        <dbReference type="SAM" id="MobiDB-lite"/>
    </source>
</evidence>
<dbReference type="AlphaFoldDB" id="A0A226X154"/>
<protein>
    <submittedName>
        <fullName evidence="2">Uncharacterized protein</fullName>
    </submittedName>
</protein>
<comment type="caution">
    <text evidence="2">The sequence shown here is derived from an EMBL/GenBank/DDBJ whole genome shotgun (WGS) entry which is preliminary data.</text>
</comment>
<evidence type="ECO:0000313" key="3">
    <source>
        <dbReference type="Proteomes" id="UP000214720"/>
    </source>
</evidence>
<feature type="compositionally biased region" description="Polar residues" evidence="1">
    <location>
        <begin position="23"/>
        <end position="33"/>
    </location>
</feature>
<proteinExistence type="predicted"/>
<dbReference type="EMBL" id="MTHB01000110">
    <property type="protein sequence ID" value="OXC77162.1"/>
    <property type="molecule type" value="Genomic_DNA"/>
</dbReference>
<feature type="region of interest" description="Disordered" evidence="1">
    <location>
        <begin position="1"/>
        <end position="33"/>
    </location>
</feature>
<name>A0A226X154_CABSO</name>
<gene>
    <name evidence="2" type="ORF">BSU04_19295</name>
</gene>
<dbReference type="Proteomes" id="UP000214720">
    <property type="component" value="Unassembled WGS sequence"/>
</dbReference>
<sequence>MRQYGNGGSASSIRTRDARPARLSTSGEGVNSSSVGPYVSLKLFTRTSGFFGMPRARLARFA</sequence>
<organism evidence="2 3">
    <name type="scientific">Caballeronia sordidicola</name>
    <name type="common">Burkholderia sordidicola</name>
    <dbReference type="NCBI Taxonomy" id="196367"/>
    <lineage>
        <taxon>Bacteria</taxon>
        <taxon>Pseudomonadati</taxon>
        <taxon>Pseudomonadota</taxon>
        <taxon>Betaproteobacteria</taxon>
        <taxon>Burkholderiales</taxon>
        <taxon>Burkholderiaceae</taxon>
        <taxon>Caballeronia</taxon>
    </lineage>
</organism>
<reference evidence="3" key="1">
    <citation type="submission" date="2017-01" db="EMBL/GenBank/DDBJ databases">
        <title>Genome Analysis of Deinococcus marmoris KOPRI26562.</title>
        <authorList>
            <person name="Kim J.H."/>
            <person name="Oh H.-M."/>
        </authorList>
    </citation>
    <scope>NUCLEOTIDE SEQUENCE [LARGE SCALE GENOMIC DNA]</scope>
    <source>
        <strain evidence="3">PAMC 26633</strain>
    </source>
</reference>
<evidence type="ECO:0000313" key="2">
    <source>
        <dbReference type="EMBL" id="OXC77162.1"/>
    </source>
</evidence>